<reference evidence="1 2" key="1">
    <citation type="submission" date="2016-10" db="EMBL/GenBank/DDBJ databases">
        <authorList>
            <person name="de Groot N.N."/>
        </authorList>
    </citation>
    <scope>NUCLEOTIDE SEQUENCE [LARGE SCALE GENOMIC DNA]</scope>
    <source>
        <strain evidence="1 2">CGMCC 4.5739</strain>
    </source>
</reference>
<sequence length="118" mass="12740">MLPEPVGRIAADAAGGIVGAIGTDDWDGVREATADWFARFRPRDGERQRQLARLDTTADALSLAPDEELARDAWTARWAERLVYFLRDLAPPDRAEAVAALRALWPSAAGEDGGPGRG</sequence>
<gene>
    <name evidence="1" type="ORF">SAMN05421773_105135</name>
</gene>
<proteinExistence type="predicted"/>
<organism evidence="1 2">
    <name type="scientific">Streptomyces aidingensis</name>
    <dbReference type="NCBI Taxonomy" id="910347"/>
    <lineage>
        <taxon>Bacteria</taxon>
        <taxon>Bacillati</taxon>
        <taxon>Actinomycetota</taxon>
        <taxon>Actinomycetes</taxon>
        <taxon>Kitasatosporales</taxon>
        <taxon>Streptomycetaceae</taxon>
        <taxon>Streptomyces</taxon>
    </lineage>
</organism>
<evidence type="ECO:0000313" key="1">
    <source>
        <dbReference type="EMBL" id="SFC70243.1"/>
    </source>
</evidence>
<name>A0A1I1LIT6_9ACTN</name>
<dbReference type="EMBL" id="FOLM01000005">
    <property type="protein sequence ID" value="SFC70243.1"/>
    <property type="molecule type" value="Genomic_DNA"/>
</dbReference>
<dbReference type="AlphaFoldDB" id="A0A1I1LIT6"/>
<accession>A0A1I1LIT6</accession>
<dbReference type="Proteomes" id="UP000199207">
    <property type="component" value="Unassembled WGS sequence"/>
</dbReference>
<protein>
    <submittedName>
        <fullName evidence="1">Uncharacterized protein</fullName>
    </submittedName>
</protein>
<evidence type="ECO:0000313" key="2">
    <source>
        <dbReference type="Proteomes" id="UP000199207"/>
    </source>
</evidence>
<dbReference type="RefSeq" id="WP_093838713.1">
    <property type="nucleotide sequence ID" value="NZ_FOLM01000005.1"/>
</dbReference>
<keyword evidence="2" id="KW-1185">Reference proteome</keyword>